<dbReference type="EMBL" id="JBFOCI010000026">
    <property type="protein sequence ID" value="MEW9808794.1"/>
    <property type="molecule type" value="Genomic_DNA"/>
</dbReference>
<name>A0ABV3R645_9HYPH</name>
<sequence>MDRYIRLQRFIVKWTRVRDWPEAGNAMIDLAEELRLDWLRAARLYVRLQNFSLSHRFARNMETYERAGDAVKELDKIQKSLAMIAQFSELLLADNAGPRLKMAEKKLENAAHFWADGLRLESDK</sequence>
<dbReference type="RefSeq" id="WP_367726035.1">
    <property type="nucleotide sequence ID" value="NZ_JBFOCI010000026.1"/>
</dbReference>
<keyword evidence="2" id="KW-1185">Reference proteome</keyword>
<protein>
    <submittedName>
        <fullName evidence="1">Uncharacterized protein</fullName>
    </submittedName>
</protein>
<evidence type="ECO:0000313" key="1">
    <source>
        <dbReference type="EMBL" id="MEW9808794.1"/>
    </source>
</evidence>
<accession>A0ABV3R645</accession>
<reference evidence="1 2" key="1">
    <citation type="submission" date="2024-06" db="EMBL/GenBank/DDBJ databases">
        <authorList>
            <person name="Tuo L."/>
        </authorList>
    </citation>
    <scope>NUCLEOTIDE SEQUENCE [LARGE SCALE GENOMIC DNA]</scope>
    <source>
        <strain evidence="1 2">ZMM04-5</strain>
    </source>
</reference>
<feature type="non-terminal residue" evidence="1">
    <location>
        <position position="124"/>
    </location>
</feature>
<proteinExistence type="predicted"/>
<comment type="caution">
    <text evidence="1">The sequence shown here is derived from an EMBL/GenBank/DDBJ whole genome shotgun (WGS) entry which is preliminary data.</text>
</comment>
<gene>
    <name evidence="1" type="ORF">ABUE31_22675</name>
</gene>
<organism evidence="1 2">
    <name type="scientific">Mesorhizobium marinum</name>
    <dbReference type="NCBI Taxonomy" id="3228790"/>
    <lineage>
        <taxon>Bacteria</taxon>
        <taxon>Pseudomonadati</taxon>
        <taxon>Pseudomonadota</taxon>
        <taxon>Alphaproteobacteria</taxon>
        <taxon>Hyphomicrobiales</taxon>
        <taxon>Phyllobacteriaceae</taxon>
        <taxon>Mesorhizobium</taxon>
    </lineage>
</organism>
<evidence type="ECO:0000313" key="2">
    <source>
        <dbReference type="Proteomes" id="UP001556196"/>
    </source>
</evidence>
<dbReference type="Proteomes" id="UP001556196">
    <property type="component" value="Unassembled WGS sequence"/>
</dbReference>